<accession>A0A418V681</accession>
<name>A0A418V681_9DEIO</name>
<dbReference type="Proteomes" id="UP000286287">
    <property type="component" value="Unassembled WGS sequence"/>
</dbReference>
<dbReference type="EMBL" id="QYUJ01000014">
    <property type="protein sequence ID" value="RJF71604.1"/>
    <property type="molecule type" value="Genomic_DNA"/>
</dbReference>
<sequence>MTVPDMRIRAAINDIQGWLNQIPVPGEAVVRQAIILRLLDAAGFNIWNPLEVVPEETNATGHRADFLVRAGEGKFALEIKGMNVALNQSHYQQAATYAVNEGTRWAIVTNGRVWVVIDEHLPGRWDERVALKLELGQDEFADDLALLLNLSAWRDDLFVAAIDQITERQKWRHDAEKTRREKTPVIEEIQRKYGLGFELAVEAAIDMHRVTEAEGEILRGATIAWQPYVAISSSAPAELKKGIVTEHLSLPGKSSEPHPARQVEFAFKARKAKATAIWNEADNIWTIKKGSTALDRVPDYGKWLATEREKLISEGILRRIGEGLLEYVEDHDYTSPSNAAFYIAGRSCNGWECWKDSSGQPASAYRKSN</sequence>
<reference evidence="3 4" key="1">
    <citation type="submission" date="2018-09" db="EMBL/GenBank/DDBJ databases">
        <authorList>
            <person name="Zhu H."/>
        </authorList>
    </citation>
    <scope>NUCLEOTIDE SEQUENCE [LARGE SCALE GENOMIC DNA]</scope>
    <source>
        <strain evidence="3 4">K2S05-167</strain>
    </source>
</reference>
<evidence type="ECO:0000313" key="3">
    <source>
        <dbReference type="EMBL" id="RJF71604.1"/>
    </source>
</evidence>
<evidence type="ECO:0000313" key="4">
    <source>
        <dbReference type="Proteomes" id="UP000286287"/>
    </source>
</evidence>
<organism evidence="3 4">
    <name type="scientific">Deinococcus cavernae</name>
    <dbReference type="NCBI Taxonomy" id="2320857"/>
    <lineage>
        <taxon>Bacteria</taxon>
        <taxon>Thermotogati</taxon>
        <taxon>Deinococcota</taxon>
        <taxon>Deinococci</taxon>
        <taxon>Deinococcales</taxon>
        <taxon>Deinococcaceae</taxon>
        <taxon>Deinococcus</taxon>
    </lineage>
</organism>
<proteinExistence type="predicted"/>
<feature type="domain" description="Type I restriction enzyme R protein N-terminal" evidence="1">
    <location>
        <begin position="27"/>
        <end position="117"/>
    </location>
</feature>
<feature type="domain" description="DUF4357" evidence="2">
    <location>
        <begin position="308"/>
        <end position="360"/>
    </location>
</feature>
<dbReference type="RefSeq" id="WP_119762943.1">
    <property type="nucleotide sequence ID" value="NZ_QYUJ01000014.1"/>
</dbReference>
<dbReference type="AlphaFoldDB" id="A0A418V681"/>
<evidence type="ECO:0000259" key="1">
    <source>
        <dbReference type="Pfam" id="PF13588"/>
    </source>
</evidence>
<gene>
    <name evidence="3" type="ORF">D3875_08480</name>
</gene>
<dbReference type="InterPro" id="IPR025579">
    <property type="entry name" value="DUF4357"/>
</dbReference>
<evidence type="ECO:0000259" key="2">
    <source>
        <dbReference type="Pfam" id="PF14267"/>
    </source>
</evidence>
<dbReference type="InterPro" id="IPR029464">
    <property type="entry name" value="HSDR_N"/>
</dbReference>
<comment type="caution">
    <text evidence="3">The sequence shown here is derived from an EMBL/GenBank/DDBJ whole genome shotgun (WGS) entry which is preliminary data.</text>
</comment>
<dbReference type="Pfam" id="PF14267">
    <property type="entry name" value="DUF4357"/>
    <property type="match status" value="1"/>
</dbReference>
<dbReference type="OrthoDB" id="9148007at2"/>
<protein>
    <submittedName>
        <fullName evidence="3">DUF4357 domain-containing protein</fullName>
    </submittedName>
</protein>
<dbReference type="Pfam" id="PF13588">
    <property type="entry name" value="HSDR_N_2"/>
    <property type="match status" value="1"/>
</dbReference>
<keyword evidence="4" id="KW-1185">Reference proteome</keyword>